<dbReference type="EMBL" id="CP060634">
    <property type="protein sequence ID" value="QNM06447.1"/>
    <property type="molecule type" value="Genomic_DNA"/>
</dbReference>
<dbReference type="RefSeq" id="WP_249303899.1">
    <property type="nucleotide sequence ID" value="NZ_CP060634.1"/>
</dbReference>
<keyword evidence="3" id="KW-1185">Reference proteome</keyword>
<keyword evidence="1" id="KW-1133">Transmembrane helix</keyword>
<keyword evidence="1" id="KW-0472">Membrane</keyword>
<name>A0A7G9G6L5_9FIRM</name>
<accession>A0A7G9G6L5</accession>
<gene>
    <name evidence="2" type="ORF">H9Q78_04765</name>
</gene>
<feature type="transmembrane region" description="Helical" evidence="1">
    <location>
        <begin position="87"/>
        <end position="112"/>
    </location>
</feature>
<evidence type="ECO:0000256" key="1">
    <source>
        <dbReference type="SAM" id="Phobius"/>
    </source>
</evidence>
<dbReference type="KEGG" id="qdo:H9Q78_04765"/>
<evidence type="ECO:0000313" key="2">
    <source>
        <dbReference type="EMBL" id="QNM06447.1"/>
    </source>
</evidence>
<feature type="transmembrane region" description="Helical" evidence="1">
    <location>
        <begin position="164"/>
        <end position="181"/>
    </location>
</feature>
<dbReference type="Proteomes" id="UP000515823">
    <property type="component" value="Chromosome"/>
</dbReference>
<dbReference type="AlphaFoldDB" id="A0A7G9G6L5"/>
<keyword evidence="1" id="KW-0812">Transmembrane</keyword>
<organism evidence="2 3">
    <name type="scientific">Qiania dongpingensis</name>
    <dbReference type="NCBI Taxonomy" id="2763669"/>
    <lineage>
        <taxon>Bacteria</taxon>
        <taxon>Bacillati</taxon>
        <taxon>Bacillota</taxon>
        <taxon>Clostridia</taxon>
        <taxon>Lachnospirales</taxon>
        <taxon>Lachnospiraceae</taxon>
        <taxon>Qiania</taxon>
    </lineage>
</organism>
<feature type="transmembrane region" description="Helical" evidence="1">
    <location>
        <begin position="47"/>
        <end position="66"/>
    </location>
</feature>
<reference evidence="2 3" key="1">
    <citation type="submission" date="2020-08" db="EMBL/GenBank/DDBJ databases">
        <authorList>
            <person name="Liu C."/>
            <person name="Sun Q."/>
        </authorList>
    </citation>
    <scope>NUCLEOTIDE SEQUENCE [LARGE SCALE GENOMIC DNA]</scope>
    <source>
        <strain evidence="2 3">NSJ-38</strain>
    </source>
</reference>
<evidence type="ECO:0000313" key="3">
    <source>
        <dbReference type="Proteomes" id="UP000515823"/>
    </source>
</evidence>
<proteinExistence type="predicted"/>
<feature type="transmembrane region" description="Helical" evidence="1">
    <location>
        <begin position="132"/>
        <end position="152"/>
    </location>
</feature>
<evidence type="ECO:0008006" key="4">
    <source>
        <dbReference type="Google" id="ProtNLM"/>
    </source>
</evidence>
<feature type="transmembrane region" description="Helical" evidence="1">
    <location>
        <begin position="218"/>
        <end position="236"/>
    </location>
</feature>
<feature type="transmembrane region" description="Helical" evidence="1">
    <location>
        <begin position="21"/>
        <end position="41"/>
    </location>
</feature>
<sequence length="242" mass="27304">MKTIYELIRYHFHSYFKSSKFVMPVVILAVVLYCMYTIMPVGIVDSFSISCVYLFLIMVWAGLSYNTLEEPVSEQLMILRVRSETSYYLSCSMFLILLGMLAALISTLFPVIQNLLNHRQLFLRPIETPDVLYGWLLQSASAFVGSSVGALLHPRIIKDRKIAISLTAFIAVMAVSKFGILQEIPASRAILWIFPPIAELNSIFAGEDTYSLLKVLEALGILSLYGAAASSLRIWLLKKRKF</sequence>
<protein>
    <recommendedName>
        <fullName evidence="4">ABC transporter permease</fullName>
    </recommendedName>
</protein>